<dbReference type="PANTHER" id="PTHR24256">
    <property type="entry name" value="TRYPTASE-RELATED"/>
    <property type="match status" value="1"/>
</dbReference>
<dbReference type="InterPro" id="IPR051487">
    <property type="entry name" value="Ser/Thr_Proteases_Immune/Dev"/>
</dbReference>
<keyword evidence="6" id="KW-1185">Reference proteome</keyword>
<accession>A0AAD5L884</accession>
<dbReference type="Gene3D" id="2.40.10.10">
    <property type="entry name" value="Trypsin-like serine proteases"/>
    <property type="match status" value="2"/>
</dbReference>
<evidence type="ECO:0000313" key="5">
    <source>
        <dbReference type="EMBL" id="KAI9557876.1"/>
    </source>
</evidence>
<dbReference type="Pfam" id="PF00089">
    <property type="entry name" value="Trypsin"/>
    <property type="match status" value="1"/>
</dbReference>
<dbReference type="PROSITE" id="PS00134">
    <property type="entry name" value="TRYPSIN_HIS"/>
    <property type="match status" value="1"/>
</dbReference>
<evidence type="ECO:0000256" key="3">
    <source>
        <dbReference type="SAM" id="SignalP"/>
    </source>
</evidence>
<feature type="signal peptide" evidence="3">
    <location>
        <begin position="1"/>
        <end position="26"/>
    </location>
</feature>
<name>A0AAD5L884_9CRUS</name>
<gene>
    <name evidence="5" type="ORF">GHT06_014628</name>
</gene>
<dbReference type="FunFam" id="2.40.10.10:FF:000068">
    <property type="entry name" value="transmembrane protease serine 2"/>
    <property type="match status" value="1"/>
</dbReference>
<comment type="similarity">
    <text evidence="2">Belongs to the peptidase S1 family. CLIP subfamily.</text>
</comment>
<sequence>MDVRLGMKCSIVWILLLMTSVQTVRASPSMVAWPATQYWRSEGFVSNPSRLAREFSETTTVEVEDETEKILYANRNQYPFMVGIFKLEEDEYRFACGASLVSTNKILTAAHCVTYSRTKMTMNVEHLKVKLGMHFLNTTSDDAQLTVNVSLIKIHEDYNPKTRLNNIAILTFGSDVGLTETISPVCLMPNDYYDYKDPCTTMGWINTPSQWNNTDYLWHSMVMLWPYHLWKDEYAQLGFKLTNRMIYATWNGEFGCRNDDGGPMVVELSNESTFLGGCRYMQIGIVSIARGCLTTKLAGVYIRVEMYMPWIKVNAPDITVASLPIREIGTSADSYVTVDPDITT</sequence>
<keyword evidence="3" id="KW-0732">Signal</keyword>
<dbReference type="GO" id="GO:0006508">
    <property type="term" value="P:proteolysis"/>
    <property type="evidence" value="ECO:0007669"/>
    <property type="project" value="InterPro"/>
</dbReference>
<dbReference type="PROSITE" id="PS50240">
    <property type="entry name" value="TRYPSIN_DOM"/>
    <property type="match status" value="1"/>
</dbReference>
<evidence type="ECO:0000259" key="4">
    <source>
        <dbReference type="PROSITE" id="PS50240"/>
    </source>
</evidence>
<organism evidence="5 6">
    <name type="scientific">Daphnia sinensis</name>
    <dbReference type="NCBI Taxonomy" id="1820382"/>
    <lineage>
        <taxon>Eukaryota</taxon>
        <taxon>Metazoa</taxon>
        <taxon>Ecdysozoa</taxon>
        <taxon>Arthropoda</taxon>
        <taxon>Crustacea</taxon>
        <taxon>Branchiopoda</taxon>
        <taxon>Diplostraca</taxon>
        <taxon>Cladocera</taxon>
        <taxon>Anomopoda</taxon>
        <taxon>Daphniidae</taxon>
        <taxon>Daphnia</taxon>
        <taxon>Daphnia similis group</taxon>
    </lineage>
</organism>
<dbReference type="InterPro" id="IPR018114">
    <property type="entry name" value="TRYPSIN_HIS"/>
</dbReference>
<evidence type="ECO:0000256" key="2">
    <source>
        <dbReference type="ARBA" id="ARBA00024195"/>
    </source>
</evidence>
<dbReference type="InterPro" id="IPR009003">
    <property type="entry name" value="Peptidase_S1_PA"/>
</dbReference>
<protein>
    <recommendedName>
        <fullName evidence="4">Peptidase S1 domain-containing protein</fullName>
    </recommendedName>
</protein>
<comment type="caution">
    <text evidence="5">The sequence shown here is derived from an EMBL/GenBank/DDBJ whole genome shotgun (WGS) entry which is preliminary data.</text>
</comment>
<proteinExistence type="inferred from homology"/>
<dbReference type="SUPFAM" id="SSF50494">
    <property type="entry name" value="Trypsin-like serine proteases"/>
    <property type="match status" value="1"/>
</dbReference>
<dbReference type="SMART" id="SM00020">
    <property type="entry name" value="Tryp_SPc"/>
    <property type="match status" value="1"/>
</dbReference>
<dbReference type="EMBL" id="WJBH02000005">
    <property type="protein sequence ID" value="KAI9557876.1"/>
    <property type="molecule type" value="Genomic_DNA"/>
</dbReference>
<feature type="domain" description="Peptidase S1" evidence="4">
    <location>
        <begin position="70"/>
        <end position="316"/>
    </location>
</feature>
<evidence type="ECO:0000256" key="1">
    <source>
        <dbReference type="ARBA" id="ARBA00023157"/>
    </source>
</evidence>
<dbReference type="PRINTS" id="PR00722">
    <property type="entry name" value="CHYMOTRYPSIN"/>
</dbReference>
<evidence type="ECO:0000313" key="6">
    <source>
        <dbReference type="Proteomes" id="UP000820818"/>
    </source>
</evidence>
<reference evidence="5 6" key="1">
    <citation type="submission" date="2022-05" db="EMBL/GenBank/DDBJ databases">
        <title>A multi-omics perspective on studying reproductive biology in Daphnia sinensis.</title>
        <authorList>
            <person name="Jia J."/>
        </authorList>
    </citation>
    <scope>NUCLEOTIDE SEQUENCE [LARGE SCALE GENOMIC DNA]</scope>
    <source>
        <strain evidence="5 6">WSL</strain>
    </source>
</reference>
<dbReference type="InterPro" id="IPR001254">
    <property type="entry name" value="Trypsin_dom"/>
</dbReference>
<feature type="chain" id="PRO_5042289450" description="Peptidase S1 domain-containing protein" evidence="3">
    <location>
        <begin position="27"/>
        <end position="344"/>
    </location>
</feature>
<dbReference type="Proteomes" id="UP000820818">
    <property type="component" value="Linkage Group LG5"/>
</dbReference>
<dbReference type="GO" id="GO:0004252">
    <property type="term" value="F:serine-type endopeptidase activity"/>
    <property type="evidence" value="ECO:0007669"/>
    <property type="project" value="InterPro"/>
</dbReference>
<dbReference type="AlphaFoldDB" id="A0AAD5L884"/>
<keyword evidence="1" id="KW-1015">Disulfide bond</keyword>
<dbReference type="CDD" id="cd00190">
    <property type="entry name" value="Tryp_SPc"/>
    <property type="match status" value="1"/>
</dbReference>
<dbReference type="InterPro" id="IPR043504">
    <property type="entry name" value="Peptidase_S1_PA_chymotrypsin"/>
</dbReference>
<dbReference type="InterPro" id="IPR001314">
    <property type="entry name" value="Peptidase_S1A"/>
</dbReference>